<keyword evidence="21" id="KW-1185">Reference proteome</keyword>
<dbReference type="GO" id="GO:0043590">
    <property type="term" value="C:bacterial nucleoid"/>
    <property type="evidence" value="ECO:0007669"/>
    <property type="project" value="TreeGrafter"/>
</dbReference>
<protein>
    <recommendedName>
        <fullName evidence="16">DNA helicase RecQ</fullName>
        <ecNumber evidence="16">5.6.2.4</ecNumber>
    </recommendedName>
</protein>
<dbReference type="FunFam" id="3.40.50.300:FF:000156">
    <property type="entry name" value="ATP-dependent DNA helicase recQ"/>
    <property type="match status" value="1"/>
</dbReference>
<dbReference type="InterPro" id="IPR006293">
    <property type="entry name" value="DNA_helicase_ATP-dep_RecQ_bac"/>
</dbReference>
<dbReference type="GO" id="GO:0003677">
    <property type="term" value="F:DNA binding"/>
    <property type="evidence" value="ECO:0007669"/>
    <property type="project" value="UniProtKB-KW"/>
</dbReference>
<dbReference type="PATRIC" id="fig|1566026.4.peg.570"/>
<reference evidence="21" key="1">
    <citation type="submission" date="2014-11" db="EMBL/GenBank/DDBJ databases">
        <title>Genome sequencing of Roseivirga sp. D-25.</title>
        <authorList>
            <person name="Selvaratnam C."/>
            <person name="Thevarajoo S."/>
            <person name="Goh K.M."/>
            <person name="Eee R."/>
            <person name="Chan K.-G."/>
            <person name="Chong C.S."/>
        </authorList>
    </citation>
    <scope>NUCLEOTIDE SEQUENCE [LARGE SCALE GENOMIC DNA]</scope>
    <source>
        <strain evidence="21">D-25</strain>
    </source>
</reference>
<keyword evidence="10" id="KW-0067">ATP-binding</keyword>
<dbReference type="SMART" id="SM00341">
    <property type="entry name" value="HRDC"/>
    <property type="match status" value="1"/>
</dbReference>
<evidence type="ECO:0000256" key="5">
    <source>
        <dbReference type="ARBA" id="ARBA00022741"/>
    </source>
</evidence>
<sequence>MEELRKKLKEVFGYDTFRGNQEPVIRNILAGKNTFVIMPTGAGKSMCYQLPAIVRPGTAIVISPLIALMKNQVDQMNAVGINARFLNSTLTKSQINKLKKAVLAGEVKLLYVAPESLTKEENVEFLKQADISFAAIDEAHCISEWGHDFRPEYRRIKSIIDQLGDLPIIALTATATPKVQLDIQRNLQMEQADLFKSSFNRENLYYEVRPKKSIKKQLIKFMRENKGKSGIIYCLSRKKVEEIANFLQVNGFNARPYHAGFDPEVRIKNQDDFLNEEVDVIVATIAFGMGIDKPDVRFVIHYDVPKSLEGYYQETGRAGRDGLEGQCIMFYSYSDIMKLEKFNKDKPVTEKENSKILLDEMSYYSESTVCRRKQLLHYFGEEYDDTQCRESGMCDNCKYEREEYEAQDYIKTAIQAVTETDERFGLGHIVNVIRGSQNQYIKSYKHNKLSVFGAGKEQEESFWKSVVRQTLLYEFLAKDIENVGVLKLTQKGKDFLKNPYSFKLTKDHDFSDVDLGEDDGNEVTHQTTTGQSYDKVLFDLLKAEQRKVAKEHDLPPYAIVQEPSLQEMATTYPTTEEALSNVNGIGMGKVKKFGAPFLKIINKYVEDNDIDTEDVVVIKSSGSKSKNKIYIIQQIDRKIDLEEVADMKGWTMETLLDEMEIICFSGTKLNLDYYLEEIMDEDREEDILDYFLNAESDDIQLALEEFADEDVSEEDLRLVRIKFHSEYAN</sequence>
<keyword evidence="7" id="KW-0378">Hydrolase</keyword>
<dbReference type="SUPFAM" id="SSF47819">
    <property type="entry name" value="HRDC-like"/>
    <property type="match status" value="1"/>
</dbReference>
<evidence type="ECO:0000256" key="13">
    <source>
        <dbReference type="ARBA" id="ARBA00023204"/>
    </source>
</evidence>
<keyword evidence="12" id="KW-0233">DNA recombination</keyword>
<dbReference type="AlphaFoldDB" id="A0A0L8AJB9"/>
<dbReference type="Pfam" id="PF16124">
    <property type="entry name" value="RecQ_Zn_bind"/>
    <property type="match status" value="1"/>
</dbReference>
<keyword evidence="4" id="KW-0479">Metal-binding</keyword>
<dbReference type="Gene3D" id="3.40.50.300">
    <property type="entry name" value="P-loop containing nucleotide triphosphate hydrolases"/>
    <property type="match status" value="2"/>
</dbReference>
<gene>
    <name evidence="20" type="ORF">OB69_11420</name>
</gene>
<dbReference type="InterPro" id="IPR011545">
    <property type="entry name" value="DEAD/DEAH_box_helicase_dom"/>
</dbReference>
<comment type="caution">
    <text evidence="20">The sequence shown here is derived from an EMBL/GenBank/DDBJ whole genome shotgun (WGS) entry which is preliminary data.</text>
</comment>
<dbReference type="GO" id="GO:0009378">
    <property type="term" value="F:four-way junction helicase activity"/>
    <property type="evidence" value="ECO:0007669"/>
    <property type="project" value="TreeGrafter"/>
</dbReference>
<dbReference type="GO" id="GO:0005737">
    <property type="term" value="C:cytoplasm"/>
    <property type="evidence" value="ECO:0007669"/>
    <property type="project" value="TreeGrafter"/>
</dbReference>
<evidence type="ECO:0000256" key="9">
    <source>
        <dbReference type="ARBA" id="ARBA00022833"/>
    </source>
</evidence>
<dbReference type="PROSITE" id="PS51192">
    <property type="entry name" value="HELICASE_ATP_BIND_1"/>
    <property type="match status" value="1"/>
</dbReference>
<comment type="similarity">
    <text evidence="3">Belongs to the helicase family. RecQ subfamily.</text>
</comment>
<evidence type="ECO:0000256" key="4">
    <source>
        <dbReference type="ARBA" id="ARBA00022723"/>
    </source>
</evidence>
<dbReference type="InterPro" id="IPR010997">
    <property type="entry name" value="HRDC-like_sf"/>
</dbReference>
<dbReference type="PROSITE" id="PS50967">
    <property type="entry name" value="HRDC"/>
    <property type="match status" value="1"/>
</dbReference>
<comment type="catalytic activity">
    <reaction evidence="15">
        <text>Couples ATP hydrolysis with the unwinding of duplex DNA by translocating in the 3'-5' direction.</text>
        <dbReference type="EC" id="5.6.2.4"/>
    </reaction>
</comment>
<dbReference type="SMART" id="SM00956">
    <property type="entry name" value="RQC"/>
    <property type="match status" value="1"/>
</dbReference>
<dbReference type="NCBIfam" id="TIGR01389">
    <property type="entry name" value="recQ"/>
    <property type="match status" value="1"/>
</dbReference>
<keyword evidence="5" id="KW-0547">Nucleotide-binding</keyword>
<dbReference type="InterPro" id="IPR001650">
    <property type="entry name" value="Helicase_C-like"/>
</dbReference>
<evidence type="ECO:0000256" key="12">
    <source>
        <dbReference type="ARBA" id="ARBA00023172"/>
    </source>
</evidence>
<evidence type="ECO:0000256" key="8">
    <source>
        <dbReference type="ARBA" id="ARBA00022806"/>
    </source>
</evidence>
<dbReference type="PANTHER" id="PTHR13710">
    <property type="entry name" value="DNA HELICASE RECQ FAMILY MEMBER"/>
    <property type="match status" value="1"/>
</dbReference>
<dbReference type="InterPro" id="IPR014001">
    <property type="entry name" value="Helicase_ATP-bd"/>
</dbReference>
<dbReference type="GO" id="GO:0030894">
    <property type="term" value="C:replisome"/>
    <property type="evidence" value="ECO:0007669"/>
    <property type="project" value="TreeGrafter"/>
</dbReference>
<dbReference type="EMBL" id="JSVA01000011">
    <property type="protein sequence ID" value="KOF02533.1"/>
    <property type="molecule type" value="Genomic_DNA"/>
</dbReference>
<dbReference type="SUPFAM" id="SSF52540">
    <property type="entry name" value="P-loop containing nucleoside triphosphate hydrolases"/>
    <property type="match status" value="1"/>
</dbReference>
<dbReference type="GO" id="GO:0006260">
    <property type="term" value="P:DNA replication"/>
    <property type="evidence" value="ECO:0007669"/>
    <property type="project" value="InterPro"/>
</dbReference>
<dbReference type="GO" id="GO:0009432">
    <property type="term" value="P:SOS response"/>
    <property type="evidence" value="ECO:0007669"/>
    <property type="project" value="UniProtKB-UniRule"/>
</dbReference>
<dbReference type="InterPro" id="IPR036388">
    <property type="entry name" value="WH-like_DNA-bd_sf"/>
</dbReference>
<dbReference type="Gene3D" id="1.10.10.1390">
    <property type="entry name" value="ATP-dependent DNA helicase RecQ"/>
    <property type="match status" value="1"/>
</dbReference>
<evidence type="ECO:0000256" key="16">
    <source>
        <dbReference type="NCBIfam" id="TIGR01389"/>
    </source>
</evidence>
<feature type="domain" description="Helicase ATP-binding" evidence="18">
    <location>
        <begin position="25"/>
        <end position="193"/>
    </location>
</feature>
<evidence type="ECO:0000256" key="11">
    <source>
        <dbReference type="ARBA" id="ARBA00023125"/>
    </source>
</evidence>
<dbReference type="InterPro" id="IPR004589">
    <property type="entry name" value="DNA_helicase_ATP-dep_RecQ"/>
</dbReference>
<dbReference type="NCBIfam" id="TIGR00614">
    <property type="entry name" value="recQ_fam"/>
    <property type="match status" value="1"/>
</dbReference>
<keyword evidence="13" id="KW-0234">DNA repair</keyword>
<proteinExistence type="inferred from homology"/>
<dbReference type="Gene3D" id="1.10.150.80">
    <property type="entry name" value="HRDC domain"/>
    <property type="match status" value="1"/>
</dbReference>
<dbReference type="GO" id="GO:0005524">
    <property type="term" value="F:ATP binding"/>
    <property type="evidence" value="ECO:0007669"/>
    <property type="project" value="UniProtKB-KW"/>
</dbReference>
<keyword evidence="11" id="KW-0238">DNA-binding</keyword>
<evidence type="ECO:0000256" key="14">
    <source>
        <dbReference type="ARBA" id="ARBA00023235"/>
    </source>
</evidence>
<evidence type="ECO:0000256" key="6">
    <source>
        <dbReference type="ARBA" id="ARBA00022763"/>
    </source>
</evidence>
<dbReference type="RefSeq" id="WP_053223867.1">
    <property type="nucleotide sequence ID" value="NZ_JSVA01000011.1"/>
</dbReference>
<dbReference type="InterPro" id="IPR002121">
    <property type="entry name" value="HRDC_dom"/>
</dbReference>
<evidence type="ECO:0000313" key="20">
    <source>
        <dbReference type="EMBL" id="KOF02533.1"/>
    </source>
</evidence>
<dbReference type="GO" id="GO:0046872">
    <property type="term" value="F:metal ion binding"/>
    <property type="evidence" value="ECO:0007669"/>
    <property type="project" value="UniProtKB-KW"/>
</dbReference>
<evidence type="ECO:0000259" key="18">
    <source>
        <dbReference type="PROSITE" id="PS51192"/>
    </source>
</evidence>
<dbReference type="SUPFAM" id="SSF46785">
    <property type="entry name" value="Winged helix' DNA-binding domain"/>
    <property type="match status" value="1"/>
</dbReference>
<dbReference type="InterPro" id="IPR032284">
    <property type="entry name" value="RecQ_Zn-bd"/>
</dbReference>
<evidence type="ECO:0000256" key="3">
    <source>
        <dbReference type="ARBA" id="ARBA00005446"/>
    </source>
</evidence>
<dbReference type="Proteomes" id="UP000036908">
    <property type="component" value="Unassembled WGS sequence"/>
</dbReference>
<dbReference type="InterPro" id="IPR048671">
    <property type="entry name" value="RecQ-1-like_HTH"/>
</dbReference>
<dbReference type="SMART" id="SM00487">
    <property type="entry name" value="DEXDc"/>
    <property type="match status" value="1"/>
</dbReference>
<dbReference type="Pfam" id="PF09382">
    <property type="entry name" value="RQC"/>
    <property type="match status" value="1"/>
</dbReference>
<evidence type="ECO:0000256" key="10">
    <source>
        <dbReference type="ARBA" id="ARBA00022840"/>
    </source>
</evidence>
<dbReference type="GO" id="GO:0016787">
    <property type="term" value="F:hydrolase activity"/>
    <property type="evidence" value="ECO:0007669"/>
    <property type="project" value="UniProtKB-KW"/>
</dbReference>
<keyword evidence="9" id="KW-0862">Zinc</keyword>
<dbReference type="SMART" id="SM00490">
    <property type="entry name" value="HELICc"/>
    <property type="match status" value="1"/>
</dbReference>
<evidence type="ECO:0000259" key="17">
    <source>
        <dbReference type="PROSITE" id="PS50967"/>
    </source>
</evidence>
<dbReference type="GO" id="GO:0006310">
    <property type="term" value="P:DNA recombination"/>
    <property type="evidence" value="ECO:0007669"/>
    <property type="project" value="UniProtKB-UniRule"/>
</dbReference>
<evidence type="ECO:0000256" key="7">
    <source>
        <dbReference type="ARBA" id="ARBA00022801"/>
    </source>
</evidence>
<comment type="cofactor">
    <cofactor evidence="2">
        <name>Zn(2+)</name>
        <dbReference type="ChEBI" id="CHEBI:29105"/>
    </cofactor>
</comment>
<comment type="cofactor">
    <cofactor evidence="1">
        <name>Mg(2+)</name>
        <dbReference type="ChEBI" id="CHEBI:18420"/>
    </cofactor>
</comment>
<evidence type="ECO:0000256" key="2">
    <source>
        <dbReference type="ARBA" id="ARBA00001947"/>
    </source>
</evidence>
<evidence type="ECO:0000259" key="19">
    <source>
        <dbReference type="PROSITE" id="PS51194"/>
    </source>
</evidence>
<evidence type="ECO:0000256" key="15">
    <source>
        <dbReference type="ARBA" id="ARBA00034617"/>
    </source>
</evidence>
<dbReference type="EC" id="5.6.2.4" evidence="16"/>
<dbReference type="Pfam" id="PF21220">
    <property type="entry name" value="RecQ-1-like_HTH"/>
    <property type="match status" value="1"/>
</dbReference>
<feature type="domain" description="Helicase C-terminal" evidence="19">
    <location>
        <begin position="214"/>
        <end position="362"/>
    </location>
</feature>
<dbReference type="Pfam" id="PF00270">
    <property type="entry name" value="DEAD"/>
    <property type="match status" value="1"/>
</dbReference>
<dbReference type="GO" id="GO:0043138">
    <property type="term" value="F:3'-5' DNA helicase activity"/>
    <property type="evidence" value="ECO:0007669"/>
    <property type="project" value="UniProtKB-EC"/>
</dbReference>
<dbReference type="Pfam" id="PF00570">
    <property type="entry name" value="HRDC"/>
    <property type="match status" value="1"/>
</dbReference>
<dbReference type="Pfam" id="PF00271">
    <property type="entry name" value="Helicase_C"/>
    <property type="match status" value="1"/>
</dbReference>
<accession>A0A0L8AJB9</accession>
<keyword evidence="6" id="KW-0227">DNA damage</keyword>
<dbReference type="InterPro" id="IPR036390">
    <property type="entry name" value="WH_DNA-bd_sf"/>
</dbReference>
<dbReference type="FunFam" id="3.40.50.300:FF:001051">
    <property type="entry name" value="ATP-dependent DNA helicase RecQ"/>
    <property type="match status" value="1"/>
</dbReference>
<name>A0A0L8AJB9_9BACT</name>
<dbReference type="CDD" id="cd17920">
    <property type="entry name" value="DEXHc_RecQ"/>
    <property type="match status" value="1"/>
</dbReference>
<dbReference type="InterPro" id="IPR018982">
    <property type="entry name" value="RQC_domain"/>
</dbReference>
<dbReference type="InterPro" id="IPR027417">
    <property type="entry name" value="P-loop_NTPase"/>
</dbReference>
<keyword evidence="8 20" id="KW-0347">Helicase</keyword>
<feature type="domain" description="HRDC" evidence="17">
    <location>
        <begin position="531"/>
        <end position="611"/>
    </location>
</feature>
<evidence type="ECO:0000313" key="21">
    <source>
        <dbReference type="Proteomes" id="UP000036908"/>
    </source>
</evidence>
<dbReference type="PANTHER" id="PTHR13710:SF105">
    <property type="entry name" value="ATP-DEPENDENT DNA HELICASE Q1"/>
    <property type="match status" value="1"/>
</dbReference>
<keyword evidence="14" id="KW-0413">Isomerase</keyword>
<dbReference type="InterPro" id="IPR044876">
    <property type="entry name" value="HRDC_dom_sf"/>
</dbReference>
<organism evidence="20 21">
    <name type="scientific">Roseivirga seohaensis subsp. aquiponti</name>
    <dbReference type="NCBI Taxonomy" id="1566026"/>
    <lineage>
        <taxon>Bacteria</taxon>
        <taxon>Pseudomonadati</taxon>
        <taxon>Bacteroidota</taxon>
        <taxon>Cytophagia</taxon>
        <taxon>Cytophagales</taxon>
        <taxon>Roseivirgaceae</taxon>
        <taxon>Roseivirga</taxon>
    </lineage>
</organism>
<dbReference type="Gene3D" id="1.10.10.10">
    <property type="entry name" value="Winged helix-like DNA-binding domain superfamily/Winged helix DNA-binding domain"/>
    <property type="match status" value="1"/>
</dbReference>
<dbReference type="PROSITE" id="PS51194">
    <property type="entry name" value="HELICASE_CTER"/>
    <property type="match status" value="1"/>
</dbReference>
<dbReference type="GO" id="GO:0006281">
    <property type="term" value="P:DNA repair"/>
    <property type="evidence" value="ECO:0007669"/>
    <property type="project" value="UniProtKB-KW"/>
</dbReference>
<dbReference type="CDD" id="cd18794">
    <property type="entry name" value="SF2_C_RecQ"/>
    <property type="match status" value="1"/>
</dbReference>
<evidence type="ECO:0000256" key="1">
    <source>
        <dbReference type="ARBA" id="ARBA00001946"/>
    </source>
</evidence>